<feature type="compositionally biased region" description="Basic and acidic residues" evidence="1">
    <location>
        <begin position="20"/>
        <end position="41"/>
    </location>
</feature>
<sequence>MDMYRQESGLPHGGPWQTERSSRESDYTEKQPQPQDHDSTRSSKRSIWRLLRLGCTLVLAVAALVLTLIILVVGRDGDASSELALVT</sequence>
<keyword evidence="2" id="KW-0812">Transmembrane</keyword>
<evidence type="ECO:0000256" key="2">
    <source>
        <dbReference type="SAM" id="Phobius"/>
    </source>
</evidence>
<keyword evidence="2" id="KW-0472">Membrane</keyword>
<feature type="region of interest" description="Disordered" evidence="1">
    <location>
        <begin position="1"/>
        <end position="44"/>
    </location>
</feature>
<organism evidence="3 4">
    <name type="scientific">Coniella lustricola</name>
    <dbReference type="NCBI Taxonomy" id="2025994"/>
    <lineage>
        <taxon>Eukaryota</taxon>
        <taxon>Fungi</taxon>
        <taxon>Dikarya</taxon>
        <taxon>Ascomycota</taxon>
        <taxon>Pezizomycotina</taxon>
        <taxon>Sordariomycetes</taxon>
        <taxon>Sordariomycetidae</taxon>
        <taxon>Diaporthales</taxon>
        <taxon>Schizoparmaceae</taxon>
        <taxon>Coniella</taxon>
    </lineage>
</organism>
<feature type="non-terminal residue" evidence="3">
    <location>
        <position position="87"/>
    </location>
</feature>
<keyword evidence="2" id="KW-1133">Transmembrane helix</keyword>
<evidence type="ECO:0000313" key="4">
    <source>
        <dbReference type="Proteomes" id="UP000241462"/>
    </source>
</evidence>
<protein>
    <submittedName>
        <fullName evidence="3">Uncharacterized protein</fullName>
    </submittedName>
</protein>
<gene>
    <name evidence="3" type="ORF">BD289DRAFT_486503</name>
</gene>
<proteinExistence type="predicted"/>
<keyword evidence="4" id="KW-1185">Reference proteome</keyword>
<accession>A0A2T2ZUY9</accession>
<dbReference type="Proteomes" id="UP000241462">
    <property type="component" value="Unassembled WGS sequence"/>
</dbReference>
<dbReference type="InParanoid" id="A0A2T2ZUY9"/>
<evidence type="ECO:0000256" key="1">
    <source>
        <dbReference type="SAM" id="MobiDB-lite"/>
    </source>
</evidence>
<reference evidence="3 4" key="1">
    <citation type="journal article" date="2018" name="Mycol. Prog.">
        <title>Coniella lustricola, a new species from submerged detritus.</title>
        <authorList>
            <person name="Raudabaugh D.B."/>
            <person name="Iturriaga T."/>
            <person name="Carver A."/>
            <person name="Mondo S."/>
            <person name="Pangilinan J."/>
            <person name="Lipzen A."/>
            <person name="He G."/>
            <person name="Amirebrahimi M."/>
            <person name="Grigoriev I.V."/>
            <person name="Miller A.N."/>
        </authorList>
    </citation>
    <scope>NUCLEOTIDE SEQUENCE [LARGE SCALE GENOMIC DNA]</scope>
    <source>
        <strain evidence="3 4">B22-T-1</strain>
    </source>
</reference>
<dbReference type="EMBL" id="KZ678656">
    <property type="protein sequence ID" value="PSR77391.1"/>
    <property type="molecule type" value="Genomic_DNA"/>
</dbReference>
<evidence type="ECO:0000313" key="3">
    <source>
        <dbReference type="EMBL" id="PSR77391.1"/>
    </source>
</evidence>
<feature type="transmembrane region" description="Helical" evidence="2">
    <location>
        <begin position="50"/>
        <end position="73"/>
    </location>
</feature>
<dbReference type="AlphaFoldDB" id="A0A2T2ZUY9"/>
<name>A0A2T2ZUY9_9PEZI</name>